<dbReference type="EMBL" id="JAIWYP010000013">
    <property type="protein sequence ID" value="KAH3716944.1"/>
    <property type="molecule type" value="Genomic_DNA"/>
</dbReference>
<dbReference type="Proteomes" id="UP000828390">
    <property type="component" value="Unassembled WGS sequence"/>
</dbReference>
<sequence length="169" mass="19250">MEDTFKLEMSDGLNLQYGGSPDKRRKRKIDREGFVCPATPDIPRSSRHFKKDSDVEESSDQYEGIHGDESGSDLKCELPSGDGAACQETITHNIQSSNMSALFSDLHRQFEKTITSWQKLFTQSESFERQCPEKLDTMIQRARDLDDSLQSQKALLCRRLHGIGQILQH</sequence>
<reference evidence="2" key="2">
    <citation type="submission" date="2020-11" db="EMBL/GenBank/DDBJ databases">
        <authorList>
            <person name="McCartney M.A."/>
            <person name="Auch B."/>
            <person name="Kono T."/>
            <person name="Mallez S."/>
            <person name="Becker A."/>
            <person name="Gohl D.M."/>
            <person name="Silverstein K.A.T."/>
            <person name="Koren S."/>
            <person name="Bechman K.B."/>
            <person name="Herman A."/>
            <person name="Abrahante J.E."/>
            <person name="Garbe J."/>
        </authorList>
    </citation>
    <scope>NUCLEOTIDE SEQUENCE</scope>
    <source>
        <strain evidence="2">Duluth1</strain>
        <tissue evidence="2">Whole animal</tissue>
    </source>
</reference>
<name>A0A9D4HGU8_DREPO</name>
<evidence type="ECO:0000313" key="3">
    <source>
        <dbReference type="Proteomes" id="UP000828390"/>
    </source>
</evidence>
<feature type="region of interest" description="Disordered" evidence="1">
    <location>
        <begin position="1"/>
        <end position="74"/>
    </location>
</feature>
<dbReference type="OrthoDB" id="6155282at2759"/>
<accession>A0A9D4HGU8</accession>
<evidence type="ECO:0000256" key="1">
    <source>
        <dbReference type="SAM" id="MobiDB-lite"/>
    </source>
</evidence>
<reference evidence="2" key="1">
    <citation type="journal article" date="2019" name="bioRxiv">
        <title>The Genome of the Zebra Mussel, Dreissena polymorpha: A Resource for Invasive Species Research.</title>
        <authorList>
            <person name="McCartney M.A."/>
            <person name="Auch B."/>
            <person name="Kono T."/>
            <person name="Mallez S."/>
            <person name="Zhang Y."/>
            <person name="Obille A."/>
            <person name="Becker A."/>
            <person name="Abrahante J.E."/>
            <person name="Garbe J."/>
            <person name="Badalamenti J.P."/>
            <person name="Herman A."/>
            <person name="Mangelson H."/>
            <person name="Liachko I."/>
            <person name="Sullivan S."/>
            <person name="Sone E.D."/>
            <person name="Koren S."/>
            <person name="Silverstein K.A.T."/>
            <person name="Beckman K.B."/>
            <person name="Gohl D.M."/>
        </authorList>
    </citation>
    <scope>NUCLEOTIDE SEQUENCE</scope>
    <source>
        <strain evidence="2">Duluth1</strain>
        <tissue evidence="2">Whole animal</tissue>
    </source>
</reference>
<evidence type="ECO:0000313" key="2">
    <source>
        <dbReference type="EMBL" id="KAH3716944.1"/>
    </source>
</evidence>
<protein>
    <submittedName>
        <fullName evidence="2">Uncharacterized protein</fullName>
    </submittedName>
</protein>
<keyword evidence="3" id="KW-1185">Reference proteome</keyword>
<proteinExistence type="predicted"/>
<comment type="caution">
    <text evidence="2">The sequence shown here is derived from an EMBL/GenBank/DDBJ whole genome shotgun (WGS) entry which is preliminary data.</text>
</comment>
<gene>
    <name evidence="2" type="ORF">DPMN_059678</name>
</gene>
<dbReference type="AlphaFoldDB" id="A0A9D4HGU8"/>
<organism evidence="2 3">
    <name type="scientific">Dreissena polymorpha</name>
    <name type="common">Zebra mussel</name>
    <name type="synonym">Mytilus polymorpha</name>
    <dbReference type="NCBI Taxonomy" id="45954"/>
    <lineage>
        <taxon>Eukaryota</taxon>
        <taxon>Metazoa</taxon>
        <taxon>Spiralia</taxon>
        <taxon>Lophotrochozoa</taxon>
        <taxon>Mollusca</taxon>
        <taxon>Bivalvia</taxon>
        <taxon>Autobranchia</taxon>
        <taxon>Heteroconchia</taxon>
        <taxon>Euheterodonta</taxon>
        <taxon>Imparidentia</taxon>
        <taxon>Neoheterodontei</taxon>
        <taxon>Myida</taxon>
        <taxon>Dreissenoidea</taxon>
        <taxon>Dreissenidae</taxon>
        <taxon>Dreissena</taxon>
    </lineage>
</organism>
<feature type="compositionally biased region" description="Basic and acidic residues" evidence="1">
    <location>
        <begin position="63"/>
        <end position="74"/>
    </location>
</feature>